<name>A0ABR3JQJ4_9AGAR</name>
<comment type="caution">
    <text evidence="2">The sequence shown here is derived from an EMBL/GenBank/DDBJ whole genome shotgun (WGS) entry which is preliminary data.</text>
</comment>
<feature type="region of interest" description="Disordered" evidence="1">
    <location>
        <begin position="1"/>
        <end position="27"/>
    </location>
</feature>
<evidence type="ECO:0000313" key="2">
    <source>
        <dbReference type="EMBL" id="KAL0957720.1"/>
    </source>
</evidence>
<proteinExistence type="predicted"/>
<accession>A0ABR3JQJ4</accession>
<keyword evidence="3" id="KW-1185">Reference proteome</keyword>
<evidence type="ECO:0000313" key="3">
    <source>
        <dbReference type="Proteomes" id="UP001556367"/>
    </source>
</evidence>
<dbReference type="Proteomes" id="UP001556367">
    <property type="component" value="Unassembled WGS sequence"/>
</dbReference>
<gene>
    <name evidence="2" type="ORF">HGRIS_001500</name>
</gene>
<organism evidence="2 3">
    <name type="scientific">Hohenbuehelia grisea</name>
    <dbReference type="NCBI Taxonomy" id="104357"/>
    <lineage>
        <taxon>Eukaryota</taxon>
        <taxon>Fungi</taxon>
        <taxon>Dikarya</taxon>
        <taxon>Basidiomycota</taxon>
        <taxon>Agaricomycotina</taxon>
        <taxon>Agaricomycetes</taxon>
        <taxon>Agaricomycetidae</taxon>
        <taxon>Agaricales</taxon>
        <taxon>Pleurotineae</taxon>
        <taxon>Pleurotaceae</taxon>
        <taxon>Hohenbuehelia</taxon>
    </lineage>
</organism>
<evidence type="ECO:0000256" key="1">
    <source>
        <dbReference type="SAM" id="MobiDB-lite"/>
    </source>
</evidence>
<reference evidence="3" key="1">
    <citation type="submission" date="2024-06" db="EMBL/GenBank/DDBJ databases">
        <title>Multi-omics analyses provide insights into the biosynthesis of the anticancer antibiotic pleurotin in Hohenbuehelia grisea.</title>
        <authorList>
            <person name="Weaver J.A."/>
            <person name="Alberti F."/>
        </authorList>
    </citation>
    <scope>NUCLEOTIDE SEQUENCE [LARGE SCALE GENOMIC DNA]</scope>
    <source>
        <strain evidence="3">T-177</strain>
    </source>
</reference>
<feature type="compositionally biased region" description="Low complexity" evidence="1">
    <location>
        <begin position="11"/>
        <end position="27"/>
    </location>
</feature>
<sequence length="141" mass="14591">MQKKKAENGGSPPVAASATTTQSAAASPPTKVAGCAIMFPPSEGLYALRASPPSSESPIPTAHQLEAFAVDAPKTHVEAIIDCGASDHYSPDLNAFTDLRKISLRSRSRPPMAVNSLPPLRKATCESVCLAAMDSNRGGSS</sequence>
<dbReference type="EMBL" id="JASNQZ010000005">
    <property type="protein sequence ID" value="KAL0957720.1"/>
    <property type="molecule type" value="Genomic_DNA"/>
</dbReference>
<protein>
    <submittedName>
        <fullName evidence="2">Uncharacterized protein</fullName>
    </submittedName>
</protein>